<comment type="caution">
    <text evidence="17">The sequence shown here is derived from an EMBL/GenBank/DDBJ whole genome shotgun (WGS) entry which is preliminary data.</text>
</comment>
<comment type="cofactor">
    <cofactor evidence="1">
        <name>FAD</name>
        <dbReference type="ChEBI" id="CHEBI:57692"/>
    </cofactor>
</comment>
<dbReference type="InterPro" id="IPR007867">
    <property type="entry name" value="GMC_OxRtase_C"/>
</dbReference>
<evidence type="ECO:0000256" key="9">
    <source>
        <dbReference type="ARBA" id="ARBA00023235"/>
    </source>
</evidence>
<feature type="region of interest" description="Disordered" evidence="15">
    <location>
        <begin position="911"/>
        <end position="961"/>
    </location>
</feature>
<dbReference type="PANTHER" id="PTHR47470:SF1">
    <property type="entry name" value="FAD-DEPENDENT OXIDOREDUCTASE 2 FAD BINDING DOMAIN-CONTAINING PROTEIN"/>
    <property type="match status" value="1"/>
</dbReference>
<reference evidence="17" key="1">
    <citation type="journal article" date="2023" name="Nat. Commun.">
        <title>Diploid and tetraploid genomes of Acorus and the evolution of monocots.</title>
        <authorList>
            <person name="Ma L."/>
            <person name="Liu K.W."/>
            <person name="Li Z."/>
            <person name="Hsiao Y.Y."/>
            <person name="Qi Y."/>
            <person name="Fu T."/>
            <person name="Tang G.D."/>
            <person name="Zhang D."/>
            <person name="Sun W.H."/>
            <person name="Liu D.K."/>
            <person name="Li Y."/>
            <person name="Chen G.Z."/>
            <person name="Liu X.D."/>
            <person name="Liao X.Y."/>
            <person name="Jiang Y.T."/>
            <person name="Yu X."/>
            <person name="Hao Y."/>
            <person name="Huang J."/>
            <person name="Zhao X.W."/>
            <person name="Ke S."/>
            <person name="Chen Y.Y."/>
            <person name="Wu W.L."/>
            <person name="Hsu J.L."/>
            <person name="Lin Y.F."/>
            <person name="Huang M.D."/>
            <person name="Li C.Y."/>
            <person name="Huang L."/>
            <person name="Wang Z.W."/>
            <person name="Zhao X."/>
            <person name="Zhong W.Y."/>
            <person name="Peng D.H."/>
            <person name="Ahmad S."/>
            <person name="Lan S."/>
            <person name="Zhang J.S."/>
            <person name="Tsai W.C."/>
            <person name="Van de Peer Y."/>
            <person name="Liu Z.J."/>
        </authorList>
    </citation>
    <scope>NUCLEOTIDE SEQUENCE</scope>
    <source>
        <strain evidence="17">SCP</strain>
    </source>
</reference>
<dbReference type="Gene3D" id="3.40.50.1820">
    <property type="entry name" value="alpha/beta hydrolase"/>
    <property type="match status" value="1"/>
</dbReference>
<dbReference type="GO" id="GO:0004769">
    <property type="term" value="F:steroid Delta-isomerase activity"/>
    <property type="evidence" value="ECO:0007669"/>
    <property type="project" value="UniProtKB-EC"/>
</dbReference>
<evidence type="ECO:0000256" key="8">
    <source>
        <dbReference type="ARBA" id="ARBA00023221"/>
    </source>
</evidence>
<reference evidence="17" key="2">
    <citation type="submission" date="2023-06" db="EMBL/GenBank/DDBJ databases">
        <authorList>
            <person name="Ma L."/>
            <person name="Liu K.-W."/>
            <person name="Li Z."/>
            <person name="Hsiao Y.-Y."/>
            <person name="Qi Y."/>
            <person name="Fu T."/>
            <person name="Tang G."/>
            <person name="Zhang D."/>
            <person name="Sun W.-H."/>
            <person name="Liu D.-K."/>
            <person name="Li Y."/>
            <person name="Chen G.-Z."/>
            <person name="Liu X.-D."/>
            <person name="Liao X.-Y."/>
            <person name="Jiang Y.-T."/>
            <person name="Yu X."/>
            <person name="Hao Y."/>
            <person name="Huang J."/>
            <person name="Zhao X.-W."/>
            <person name="Ke S."/>
            <person name="Chen Y.-Y."/>
            <person name="Wu W.-L."/>
            <person name="Hsu J.-L."/>
            <person name="Lin Y.-F."/>
            <person name="Huang M.-D."/>
            <person name="Li C.-Y."/>
            <person name="Huang L."/>
            <person name="Wang Z.-W."/>
            <person name="Zhao X."/>
            <person name="Zhong W.-Y."/>
            <person name="Peng D.-H."/>
            <person name="Ahmad S."/>
            <person name="Lan S."/>
            <person name="Zhang J.-S."/>
            <person name="Tsai W.-C."/>
            <person name="Van De Peer Y."/>
            <person name="Liu Z.-J."/>
        </authorList>
    </citation>
    <scope>NUCLEOTIDE SEQUENCE</scope>
    <source>
        <strain evidence="17">SCP</strain>
        <tissue evidence="17">Leaves</tissue>
    </source>
</reference>
<comment type="pathway">
    <text evidence="11">Steroid metabolism; cholesterol degradation.</text>
</comment>
<dbReference type="InterPro" id="IPR029058">
    <property type="entry name" value="AB_hydrolase_fold"/>
</dbReference>
<keyword evidence="6" id="KW-0443">Lipid metabolism</keyword>
<dbReference type="EMBL" id="JAUJYN010000003">
    <property type="protein sequence ID" value="KAK1275619.1"/>
    <property type="molecule type" value="Genomic_DNA"/>
</dbReference>
<feature type="compositionally biased region" description="Basic and acidic residues" evidence="15">
    <location>
        <begin position="945"/>
        <end position="961"/>
    </location>
</feature>
<dbReference type="InterPro" id="IPR017896">
    <property type="entry name" value="4Fe4S_Fe-S-bd"/>
</dbReference>
<dbReference type="InterPro" id="IPR052542">
    <property type="entry name" value="Cholesterol_Oxidase"/>
</dbReference>
<keyword evidence="3" id="KW-0285">Flavoprotein</keyword>
<evidence type="ECO:0000256" key="15">
    <source>
        <dbReference type="SAM" id="MobiDB-lite"/>
    </source>
</evidence>
<dbReference type="EC" id="5.3.3.1" evidence="10"/>
<evidence type="ECO:0000256" key="5">
    <source>
        <dbReference type="ARBA" id="ARBA00023002"/>
    </source>
</evidence>
<evidence type="ECO:0000256" key="7">
    <source>
        <dbReference type="ARBA" id="ARBA00023166"/>
    </source>
</evidence>
<dbReference type="Gene3D" id="3.50.50.60">
    <property type="entry name" value="FAD/NAD(P)-binding domain"/>
    <property type="match status" value="3"/>
</dbReference>
<dbReference type="PROSITE" id="PS00198">
    <property type="entry name" value="4FE4S_FER_1"/>
    <property type="match status" value="1"/>
</dbReference>
<keyword evidence="4" id="KW-0274">FAD</keyword>
<evidence type="ECO:0000313" key="17">
    <source>
        <dbReference type="EMBL" id="KAK1275619.1"/>
    </source>
</evidence>
<sequence length="961" mass="105504">MNSGSYDVVVVGSGYGGSIAACRLVAAGVDVCLIERGQRWTARDFPTDVVGLLSAMRVDSRNWGVILGRKDALFQIHEQGDSLAVVACGLGGGSLINAGVIAPTPARAKRDPRWPREWNKDWDACEASASSALNAQSVLTEFSNARVMREVAREALEEECIESPVKLSIDFGGRGGGGGCLACGNCLSGCPYDAKNSTDKNYLASAIKNGCEVRTGSRARYVVQNPDFDRVAGGGRGVGRRWRVYLGDLDYVCADFVVLSAGVLGTTEILFQSQRRGLKLSERLGFGFSCNGNNVAYVAGSPAPLNAYGLNKKQFLKVPFEDRPGPAITSSHSSLGFTIQSGVLPTAYPYLIFKGIVTYGWPNGHWLLHGVIDKLKCFMGLKNSQAMVLNAMGYDESNGRITLDEKSDKMCFVPSNDPLLPRKIKAFQKLAKRLGGILFMSRYRSTSVQLLGGCNSGSNPSLGVCNSNGQVFSHEEVHEGLYACDASVIPCSVGINPCLTIATVAEHISQCLVKDIMRYKSNGSLIHNSNLEPSSTVDINGVDEKIYVSVKSSNEASLVRKDKETVMINETLRGHLGGVPCTAHLVMRMSLGDSSTKHARRLLVGCVGGYVAFQAVGKDKLYIIDGKVDMCSVNDRTPYTQYMHYHLLLASASGTRYVLEGKKVMNPYLLASYAWWETRTLHTNLRTVTRKDEEEIGSDDSKGEMINLCGELQLSLIELLRSIVTMKGNGKFKFVGFLLQSFLRTYILQTPRCDMHNPLEMIERAYPSSTLHEVRTEDGCVISCRQWKVVESRCNPVLLLNGHSTESFYLPTEPRDLIRTLLDKGYETWLLQPRLHPLHPSNDFTIEDIGKFDIPTVIAKISELHGPSVKVHVIAHCIGGLAIHIALLGGHIMHQLINVFQADNFVNNQDEAPSNSNINGYTRKEQDSTNARKLKRQSSTTNTEIHSKIDPSMREVHLRRV</sequence>
<evidence type="ECO:0000256" key="11">
    <source>
        <dbReference type="ARBA" id="ARBA00049645"/>
    </source>
</evidence>
<dbReference type="GO" id="GO:0008203">
    <property type="term" value="P:cholesterol metabolic process"/>
    <property type="evidence" value="ECO:0007669"/>
    <property type="project" value="UniProtKB-KW"/>
</dbReference>
<evidence type="ECO:0000256" key="10">
    <source>
        <dbReference type="ARBA" id="ARBA00038856"/>
    </source>
</evidence>
<evidence type="ECO:0000256" key="6">
    <source>
        <dbReference type="ARBA" id="ARBA00023098"/>
    </source>
</evidence>
<evidence type="ECO:0000256" key="12">
    <source>
        <dbReference type="ARBA" id="ARBA00049723"/>
    </source>
</evidence>
<dbReference type="PANTHER" id="PTHR47470">
    <property type="entry name" value="CHOLESTEROL OXIDASE"/>
    <property type="match status" value="1"/>
</dbReference>
<evidence type="ECO:0000256" key="13">
    <source>
        <dbReference type="ARBA" id="ARBA00049744"/>
    </source>
</evidence>
<dbReference type="SUPFAM" id="SSF51905">
    <property type="entry name" value="FAD/NAD(P)-binding domain"/>
    <property type="match status" value="1"/>
</dbReference>
<keyword evidence="2" id="KW-0153">Cholesterol metabolism</keyword>
<dbReference type="InterPro" id="IPR000172">
    <property type="entry name" value="GMC_OxRdtase_N"/>
</dbReference>
<evidence type="ECO:0000256" key="4">
    <source>
        <dbReference type="ARBA" id="ARBA00022827"/>
    </source>
</evidence>
<dbReference type="AlphaFoldDB" id="A0AAV9BH39"/>
<name>A0AAV9BH39_ACOGR</name>
<protein>
    <recommendedName>
        <fullName evidence="13">Cholesterol oxidase</fullName>
        <ecNumber evidence="12">1.1.3.6</ecNumber>
        <ecNumber evidence="10">5.3.3.1</ecNumber>
    </recommendedName>
    <alternativeName>
        <fullName evidence="14">Cholesterol isomerase</fullName>
    </alternativeName>
</protein>
<dbReference type="Proteomes" id="UP001179952">
    <property type="component" value="Unassembled WGS sequence"/>
</dbReference>
<dbReference type="Pfam" id="PF00732">
    <property type="entry name" value="GMC_oxred_N"/>
    <property type="match status" value="1"/>
</dbReference>
<dbReference type="InterPro" id="IPR036188">
    <property type="entry name" value="FAD/NAD-bd_sf"/>
</dbReference>
<dbReference type="GO" id="GO:0016995">
    <property type="term" value="F:cholesterol oxidase activity"/>
    <property type="evidence" value="ECO:0007669"/>
    <property type="project" value="UniProtKB-EC"/>
</dbReference>
<proteinExistence type="predicted"/>
<dbReference type="GO" id="GO:0050660">
    <property type="term" value="F:flavin adenine dinucleotide binding"/>
    <property type="evidence" value="ECO:0007669"/>
    <property type="project" value="InterPro"/>
</dbReference>
<dbReference type="SUPFAM" id="SSF53474">
    <property type="entry name" value="alpha/beta-Hydrolases"/>
    <property type="match status" value="1"/>
</dbReference>
<evidence type="ECO:0000256" key="3">
    <source>
        <dbReference type="ARBA" id="ARBA00022630"/>
    </source>
</evidence>
<evidence type="ECO:0000256" key="1">
    <source>
        <dbReference type="ARBA" id="ARBA00001974"/>
    </source>
</evidence>
<keyword evidence="9" id="KW-0413">Isomerase</keyword>
<organism evidence="17 18">
    <name type="scientific">Acorus gramineus</name>
    <name type="common">Dwarf sweet flag</name>
    <dbReference type="NCBI Taxonomy" id="55184"/>
    <lineage>
        <taxon>Eukaryota</taxon>
        <taxon>Viridiplantae</taxon>
        <taxon>Streptophyta</taxon>
        <taxon>Embryophyta</taxon>
        <taxon>Tracheophyta</taxon>
        <taxon>Spermatophyta</taxon>
        <taxon>Magnoliopsida</taxon>
        <taxon>Liliopsida</taxon>
        <taxon>Acoraceae</taxon>
        <taxon>Acorus</taxon>
    </lineage>
</organism>
<dbReference type="Pfam" id="PF05199">
    <property type="entry name" value="GMC_oxred_C"/>
    <property type="match status" value="1"/>
</dbReference>
<dbReference type="EC" id="1.1.3.6" evidence="12"/>
<dbReference type="InterPro" id="IPR017900">
    <property type="entry name" value="4Fe4S_Fe_S_CS"/>
</dbReference>
<evidence type="ECO:0000256" key="14">
    <source>
        <dbReference type="ARBA" id="ARBA00049778"/>
    </source>
</evidence>
<accession>A0AAV9BH39</accession>
<keyword evidence="5" id="KW-0560">Oxidoreductase</keyword>
<keyword evidence="7" id="KW-1207">Sterol metabolism</keyword>
<gene>
    <name evidence="17" type="ORF">QJS04_geneDACA011735</name>
</gene>
<evidence type="ECO:0000256" key="2">
    <source>
        <dbReference type="ARBA" id="ARBA00022548"/>
    </source>
</evidence>
<evidence type="ECO:0000259" key="16">
    <source>
        <dbReference type="PROSITE" id="PS51379"/>
    </source>
</evidence>
<feature type="compositionally biased region" description="Polar residues" evidence="15">
    <location>
        <begin position="911"/>
        <end position="920"/>
    </location>
</feature>
<dbReference type="PROSITE" id="PS51379">
    <property type="entry name" value="4FE4S_FER_2"/>
    <property type="match status" value="1"/>
</dbReference>
<keyword evidence="8" id="KW-0753">Steroid metabolism</keyword>
<feature type="domain" description="4Fe-4S ferredoxin-type" evidence="16">
    <location>
        <begin position="180"/>
        <end position="200"/>
    </location>
</feature>
<keyword evidence="18" id="KW-1185">Reference proteome</keyword>
<evidence type="ECO:0000313" key="18">
    <source>
        <dbReference type="Proteomes" id="UP001179952"/>
    </source>
</evidence>